<comment type="caution">
    <text evidence="1">The sequence shown here is derived from an EMBL/GenBank/DDBJ whole genome shotgun (WGS) entry which is preliminary data.</text>
</comment>
<accession>A0A392QGI0</accession>
<dbReference type="Proteomes" id="UP000265520">
    <property type="component" value="Unassembled WGS sequence"/>
</dbReference>
<organism evidence="1 2">
    <name type="scientific">Trifolium medium</name>
    <dbReference type="NCBI Taxonomy" id="97028"/>
    <lineage>
        <taxon>Eukaryota</taxon>
        <taxon>Viridiplantae</taxon>
        <taxon>Streptophyta</taxon>
        <taxon>Embryophyta</taxon>
        <taxon>Tracheophyta</taxon>
        <taxon>Spermatophyta</taxon>
        <taxon>Magnoliopsida</taxon>
        <taxon>eudicotyledons</taxon>
        <taxon>Gunneridae</taxon>
        <taxon>Pentapetalae</taxon>
        <taxon>rosids</taxon>
        <taxon>fabids</taxon>
        <taxon>Fabales</taxon>
        <taxon>Fabaceae</taxon>
        <taxon>Papilionoideae</taxon>
        <taxon>50 kb inversion clade</taxon>
        <taxon>NPAAA clade</taxon>
        <taxon>Hologalegina</taxon>
        <taxon>IRL clade</taxon>
        <taxon>Trifolieae</taxon>
        <taxon>Trifolium</taxon>
    </lineage>
</organism>
<name>A0A392QGI0_9FABA</name>
<evidence type="ECO:0000313" key="2">
    <source>
        <dbReference type="Proteomes" id="UP000265520"/>
    </source>
</evidence>
<proteinExistence type="predicted"/>
<feature type="non-terminal residue" evidence="1">
    <location>
        <position position="98"/>
    </location>
</feature>
<protein>
    <submittedName>
        <fullName evidence="1">Uncharacterized protein</fullName>
    </submittedName>
</protein>
<reference evidence="1 2" key="1">
    <citation type="journal article" date="2018" name="Front. Plant Sci.">
        <title>Red Clover (Trifolium pratense) and Zigzag Clover (T. medium) - A Picture of Genomic Similarities and Differences.</title>
        <authorList>
            <person name="Dluhosova J."/>
            <person name="Istvanek J."/>
            <person name="Nedelnik J."/>
            <person name="Repkova J."/>
        </authorList>
    </citation>
    <scope>NUCLEOTIDE SEQUENCE [LARGE SCALE GENOMIC DNA]</scope>
    <source>
        <strain evidence="2">cv. 10/8</strain>
        <tissue evidence="1">Leaf</tissue>
    </source>
</reference>
<sequence length="98" mass="10622">MHQDKAISKAEASMTRVMGQITAGVIEELVLAPKKRLGTDPNAQVEGSDVEINIGLEAEDMQEDEHNEGLSAAENSVHMQSNRLFVDNIVMAGSENQT</sequence>
<evidence type="ECO:0000313" key="1">
    <source>
        <dbReference type="EMBL" id="MCI23049.1"/>
    </source>
</evidence>
<dbReference type="EMBL" id="LXQA010133851">
    <property type="protein sequence ID" value="MCI23049.1"/>
    <property type="molecule type" value="Genomic_DNA"/>
</dbReference>
<dbReference type="AlphaFoldDB" id="A0A392QGI0"/>
<keyword evidence="2" id="KW-1185">Reference proteome</keyword>